<dbReference type="GO" id="GO:0003723">
    <property type="term" value="F:RNA binding"/>
    <property type="evidence" value="ECO:0007669"/>
    <property type="project" value="UniProtKB-KW"/>
</dbReference>
<dbReference type="GO" id="GO:0005524">
    <property type="term" value="F:ATP binding"/>
    <property type="evidence" value="ECO:0007669"/>
    <property type="project" value="UniProtKB-KW"/>
</dbReference>
<evidence type="ECO:0000313" key="24">
    <source>
        <dbReference type="Proteomes" id="UP000765509"/>
    </source>
</evidence>
<dbReference type="Pfam" id="PF14223">
    <property type="entry name" value="Retrotran_gag_2"/>
    <property type="match status" value="1"/>
</dbReference>
<dbReference type="GO" id="GO:0006508">
    <property type="term" value="P:proteolysis"/>
    <property type="evidence" value="ECO:0007669"/>
    <property type="project" value="UniProtKB-KW"/>
</dbReference>
<keyword evidence="15" id="KW-0695">RNA-directed DNA polymerase</keyword>
<keyword evidence="4" id="KW-0645">Protease</keyword>
<keyword evidence="17" id="KW-0917">Virion maturation</keyword>
<evidence type="ECO:0000256" key="20">
    <source>
        <dbReference type="ARBA" id="ARBA00049244"/>
    </source>
</evidence>
<dbReference type="InterPro" id="IPR036397">
    <property type="entry name" value="RNaseH_sf"/>
</dbReference>
<keyword evidence="12" id="KW-0460">Magnesium</keyword>
<keyword evidence="16" id="KW-0239">DNA-directed DNA polymerase</keyword>
<keyword evidence="13" id="KW-0694">RNA-binding</keyword>
<keyword evidence="7" id="KW-0479">Metal-binding</keyword>
<comment type="function">
    <text evidence="1">The aspartyl protease (PR) mediates the proteolytic cleavages of the Gag and Gag-Pol polyproteins after assembly of the VLP.</text>
</comment>
<evidence type="ECO:0000256" key="3">
    <source>
        <dbReference type="ARBA" id="ARBA00022612"/>
    </source>
</evidence>
<proteinExistence type="predicted"/>
<evidence type="ECO:0000256" key="15">
    <source>
        <dbReference type="ARBA" id="ARBA00022918"/>
    </source>
</evidence>
<organism evidence="23 24">
    <name type="scientific">Austropuccinia psidii MF-1</name>
    <dbReference type="NCBI Taxonomy" id="1389203"/>
    <lineage>
        <taxon>Eukaryota</taxon>
        <taxon>Fungi</taxon>
        <taxon>Dikarya</taxon>
        <taxon>Basidiomycota</taxon>
        <taxon>Pucciniomycotina</taxon>
        <taxon>Pucciniomycetes</taxon>
        <taxon>Pucciniales</taxon>
        <taxon>Sphaerophragmiaceae</taxon>
        <taxon>Austropuccinia</taxon>
    </lineage>
</organism>
<dbReference type="PANTHER" id="PTHR42648">
    <property type="entry name" value="TRANSPOSASE, PUTATIVE-RELATED"/>
    <property type="match status" value="1"/>
</dbReference>
<evidence type="ECO:0000256" key="12">
    <source>
        <dbReference type="ARBA" id="ARBA00022842"/>
    </source>
</evidence>
<evidence type="ECO:0000256" key="1">
    <source>
        <dbReference type="ARBA" id="ARBA00002180"/>
    </source>
</evidence>
<evidence type="ECO:0000256" key="7">
    <source>
        <dbReference type="ARBA" id="ARBA00022723"/>
    </source>
</evidence>
<keyword evidence="11" id="KW-0067">ATP-binding</keyword>
<evidence type="ECO:0000256" key="14">
    <source>
        <dbReference type="ARBA" id="ARBA00022908"/>
    </source>
</evidence>
<feature type="non-terminal residue" evidence="23">
    <location>
        <position position="1"/>
    </location>
</feature>
<keyword evidence="6" id="KW-0540">Nuclease</keyword>
<feature type="region of interest" description="Disordered" evidence="21">
    <location>
        <begin position="279"/>
        <end position="302"/>
    </location>
</feature>
<keyword evidence="5" id="KW-0548">Nucleotidyltransferase</keyword>
<keyword evidence="16" id="KW-0808">Transferase</keyword>
<evidence type="ECO:0000256" key="8">
    <source>
        <dbReference type="ARBA" id="ARBA00022741"/>
    </source>
</evidence>
<evidence type="ECO:0000313" key="23">
    <source>
        <dbReference type="EMBL" id="MBW0509461.1"/>
    </source>
</evidence>
<dbReference type="InterPro" id="IPR039537">
    <property type="entry name" value="Retrotran_Ty1/copia-like"/>
</dbReference>
<dbReference type="GO" id="GO:0015074">
    <property type="term" value="P:DNA integration"/>
    <property type="evidence" value="ECO:0007669"/>
    <property type="project" value="UniProtKB-KW"/>
</dbReference>
<gene>
    <name evidence="23" type="ORF">O181_049176</name>
</gene>
<comment type="caution">
    <text evidence="23">The sequence shown here is derived from an EMBL/GenBank/DDBJ whole genome shotgun (WGS) entry which is preliminary data.</text>
</comment>
<dbReference type="PROSITE" id="PS50994">
    <property type="entry name" value="INTEGRASE"/>
    <property type="match status" value="1"/>
</dbReference>
<dbReference type="PANTHER" id="PTHR42648:SF11">
    <property type="entry name" value="TRANSPOSON TY4-P GAG-POL POLYPROTEIN"/>
    <property type="match status" value="1"/>
</dbReference>
<evidence type="ECO:0000256" key="9">
    <source>
        <dbReference type="ARBA" id="ARBA00022759"/>
    </source>
</evidence>
<keyword evidence="2" id="KW-0815">Transposition</keyword>
<dbReference type="InterPro" id="IPR054722">
    <property type="entry name" value="PolX-like_BBD"/>
</dbReference>
<sequence length="648" mass="73463">MKYYRLVYHSNRFTVSTLDPSQTTVDIKDKNSKIMTNKNTDKETFSIPILDSSNYSEWNLWMMFHLRSRDLLDVCKTPLAAGATAPALNKWTKASHEAINIIASRLSHVVFLEVINNETKDSAHLLWTKINDQYASKRAINRGRVWMDWIWSNYHGDLQEYINSCRKMKLELDAVNIKIEAELLSFSILGKLVKDPKLQHYIEVLTLNDDIIEKPDLILTKLQDFVNNSRIQPTKREPEPSALSTSAQNQNYKITYYCSNGQHNPNCTSHTKEQCYAEHPNLRPPRKNKRRTPPSNPPSAHLSSAQALLTGTSHLEKNHQLIVDCGATHHMFNTREHFSALDTIPFIKVSTGDASSSLTAEGIGTVNIICSGSSLTLKNCLFVPSLTCNLVSLLELFKDKLTIAREGKLFSLESSRVPTLKGTVQNNLMVLNYTVPKALITKNIWHNYLGHPGSISLKTMGLPDMLDQCTTCDFNKAHSLPFKHQFDPFVIAKKAMENFHDRSLKRLVSDRGGEFINNQFTQLAESQGFTHTFSPAETPQHNGFAERSNRTILEKARCLLSSSNLPNQYWAEAINTSIFLCNIVPTPSRHNLSPYVLWKGLPPCITRLRTFGCQAIFSVPKQHREWKLAPTAEEGILLGYENDNTSYR</sequence>
<dbReference type="AlphaFoldDB" id="A0A9Q3DRX9"/>
<evidence type="ECO:0000256" key="10">
    <source>
        <dbReference type="ARBA" id="ARBA00022801"/>
    </source>
</evidence>
<evidence type="ECO:0000256" key="2">
    <source>
        <dbReference type="ARBA" id="ARBA00022578"/>
    </source>
</evidence>
<dbReference type="Pfam" id="PF22936">
    <property type="entry name" value="Pol_BBD"/>
    <property type="match status" value="1"/>
</dbReference>
<name>A0A9Q3DRX9_9BASI</name>
<dbReference type="InterPro" id="IPR001584">
    <property type="entry name" value="Integrase_cat-core"/>
</dbReference>
<accession>A0A9Q3DRX9</accession>
<dbReference type="InterPro" id="IPR012337">
    <property type="entry name" value="RNaseH-like_sf"/>
</dbReference>
<evidence type="ECO:0000256" key="16">
    <source>
        <dbReference type="ARBA" id="ARBA00022932"/>
    </source>
</evidence>
<keyword evidence="9" id="KW-0255">Endonuclease</keyword>
<dbReference type="Gene3D" id="3.30.420.10">
    <property type="entry name" value="Ribonuclease H-like superfamily/Ribonuclease H"/>
    <property type="match status" value="1"/>
</dbReference>
<dbReference type="GO" id="GO:0005634">
    <property type="term" value="C:nucleus"/>
    <property type="evidence" value="ECO:0007669"/>
    <property type="project" value="UniProtKB-ARBA"/>
</dbReference>
<keyword evidence="10" id="KW-0378">Hydrolase</keyword>
<reference evidence="23" key="1">
    <citation type="submission" date="2021-03" db="EMBL/GenBank/DDBJ databases">
        <title>Draft genome sequence of rust myrtle Austropuccinia psidii MF-1, a brazilian biotype.</title>
        <authorList>
            <person name="Quecine M.C."/>
            <person name="Pachon D.M.R."/>
            <person name="Bonatelli M.L."/>
            <person name="Correr F.H."/>
            <person name="Franceschini L.M."/>
            <person name="Leite T.F."/>
            <person name="Margarido G.R.A."/>
            <person name="Almeida C.A."/>
            <person name="Ferrarezi J.A."/>
            <person name="Labate C.A."/>
        </authorList>
    </citation>
    <scope>NUCLEOTIDE SEQUENCE</scope>
    <source>
        <strain evidence="23">MF-1</strain>
    </source>
</reference>
<evidence type="ECO:0000256" key="4">
    <source>
        <dbReference type="ARBA" id="ARBA00022670"/>
    </source>
</evidence>
<dbReference type="GO" id="GO:0046872">
    <property type="term" value="F:metal ion binding"/>
    <property type="evidence" value="ECO:0007669"/>
    <property type="project" value="UniProtKB-KW"/>
</dbReference>
<dbReference type="Proteomes" id="UP000765509">
    <property type="component" value="Unassembled WGS sequence"/>
</dbReference>
<comment type="catalytic activity">
    <reaction evidence="19">
        <text>DNA(n) + a 2'-deoxyribonucleoside 5'-triphosphate = DNA(n+1) + diphosphate</text>
        <dbReference type="Rhea" id="RHEA:22508"/>
        <dbReference type="Rhea" id="RHEA-COMP:17339"/>
        <dbReference type="Rhea" id="RHEA-COMP:17340"/>
        <dbReference type="ChEBI" id="CHEBI:33019"/>
        <dbReference type="ChEBI" id="CHEBI:61560"/>
        <dbReference type="ChEBI" id="CHEBI:173112"/>
        <dbReference type="EC" id="2.7.7.49"/>
    </reaction>
</comment>
<evidence type="ECO:0000256" key="21">
    <source>
        <dbReference type="SAM" id="MobiDB-lite"/>
    </source>
</evidence>
<dbReference type="EMBL" id="AVOT02020951">
    <property type="protein sequence ID" value="MBW0509461.1"/>
    <property type="molecule type" value="Genomic_DNA"/>
</dbReference>
<evidence type="ECO:0000256" key="13">
    <source>
        <dbReference type="ARBA" id="ARBA00022884"/>
    </source>
</evidence>
<dbReference type="GO" id="GO:0003964">
    <property type="term" value="F:RNA-directed DNA polymerase activity"/>
    <property type="evidence" value="ECO:0007669"/>
    <property type="project" value="UniProtKB-KW"/>
</dbReference>
<evidence type="ECO:0000256" key="6">
    <source>
        <dbReference type="ARBA" id="ARBA00022722"/>
    </source>
</evidence>
<dbReference type="GO" id="GO:0032196">
    <property type="term" value="P:transposition"/>
    <property type="evidence" value="ECO:0007669"/>
    <property type="project" value="UniProtKB-KW"/>
</dbReference>
<keyword evidence="14" id="KW-0229">DNA integration</keyword>
<keyword evidence="24" id="KW-1185">Reference proteome</keyword>
<evidence type="ECO:0000256" key="19">
    <source>
        <dbReference type="ARBA" id="ARBA00048173"/>
    </source>
</evidence>
<comment type="catalytic activity">
    <reaction evidence="20">
        <text>DNA(n) + a 2'-deoxyribonucleoside 5'-triphosphate = DNA(n+1) + diphosphate</text>
        <dbReference type="Rhea" id="RHEA:22508"/>
        <dbReference type="Rhea" id="RHEA-COMP:17339"/>
        <dbReference type="Rhea" id="RHEA-COMP:17340"/>
        <dbReference type="ChEBI" id="CHEBI:33019"/>
        <dbReference type="ChEBI" id="CHEBI:61560"/>
        <dbReference type="ChEBI" id="CHEBI:173112"/>
        <dbReference type="EC" id="2.7.7.7"/>
    </reaction>
</comment>
<dbReference type="GO" id="GO:0003887">
    <property type="term" value="F:DNA-directed DNA polymerase activity"/>
    <property type="evidence" value="ECO:0007669"/>
    <property type="project" value="UniProtKB-KW"/>
</dbReference>
<keyword evidence="3" id="KW-1188">Viral release from host cell</keyword>
<dbReference type="GO" id="GO:0004519">
    <property type="term" value="F:endonuclease activity"/>
    <property type="evidence" value="ECO:0007669"/>
    <property type="project" value="UniProtKB-KW"/>
</dbReference>
<dbReference type="GO" id="GO:0008233">
    <property type="term" value="F:peptidase activity"/>
    <property type="evidence" value="ECO:0007669"/>
    <property type="project" value="UniProtKB-KW"/>
</dbReference>
<keyword evidence="8" id="KW-0547">Nucleotide-binding</keyword>
<evidence type="ECO:0000256" key="17">
    <source>
        <dbReference type="ARBA" id="ARBA00023113"/>
    </source>
</evidence>
<feature type="domain" description="Integrase catalytic" evidence="22">
    <location>
        <begin position="432"/>
        <end position="602"/>
    </location>
</feature>
<protein>
    <recommendedName>
        <fullName evidence="22">Integrase catalytic domain-containing protein</fullName>
    </recommendedName>
</protein>
<dbReference type="GO" id="GO:0006310">
    <property type="term" value="P:DNA recombination"/>
    <property type="evidence" value="ECO:0007669"/>
    <property type="project" value="UniProtKB-KW"/>
</dbReference>
<evidence type="ECO:0000259" key="22">
    <source>
        <dbReference type="PROSITE" id="PS50994"/>
    </source>
</evidence>
<dbReference type="SUPFAM" id="SSF53098">
    <property type="entry name" value="Ribonuclease H-like"/>
    <property type="match status" value="1"/>
</dbReference>
<evidence type="ECO:0000256" key="5">
    <source>
        <dbReference type="ARBA" id="ARBA00022695"/>
    </source>
</evidence>
<keyword evidence="18" id="KW-0233">DNA recombination</keyword>
<evidence type="ECO:0000256" key="18">
    <source>
        <dbReference type="ARBA" id="ARBA00023172"/>
    </source>
</evidence>
<evidence type="ECO:0000256" key="11">
    <source>
        <dbReference type="ARBA" id="ARBA00022840"/>
    </source>
</evidence>